<dbReference type="AlphaFoldDB" id="A0A6C0AW12"/>
<proteinExistence type="predicted"/>
<protein>
    <submittedName>
        <fullName evidence="1">Uncharacterized protein</fullName>
    </submittedName>
</protein>
<accession>A0A6C0AW12</accession>
<dbReference type="SUPFAM" id="SSF53335">
    <property type="entry name" value="S-adenosyl-L-methionine-dependent methyltransferases"/>
    <property type="match status" value="1"/>
</dbReference>
<dbReference type="EMBL" id="MN738760">
    <property type="protein sequence ID" value="QHS83550.1"/>
    <property type="molecule type" value="Genomic_DNA"/>
</dbReference>
<dbReference type="InterPro" id="IPR029063">
    <property type="entry name" value="SAM-dependent_MTases_sf"/>
</dbReference>
<dbReference type="Pfam" id="PF06325">
    <property type="entry name" value="PrmA"/>
    <property type="match status" value="1"/>
</dbReference>
<sequence>MKCIYMDTYRDPKRKIGSQSETPKIKVKGNEVIVSGYQNFNINTITKQITFKGPYHDKFSYINRLFDKLNKEGCNNIVDIGCNSGLCSFIAYNSNFKDIVSLDHDSEYISTLASIKRHTSITNINESTYSFGDVISEKYDVVFCGAIIHWIFSLTADFRNFDSIVRYLMSFTKKYIVIEWVDTADPAIKSLNHIKKRQKKDDEEYNTNNFEKAIKKYTEIVSMKPIKGRKTRVIYVLRCSSYKIDKK</sequence>
<evidence type="ECO:0000313" key="1">
    <source>
        <dbReference type="EMBL" id="QHS83550.1"/>
    </source>
</evidence>
<reference evidence="1" key="1">
    <citation type="journal article" date="2020" name="Nature">
        <title>Giant virus diversity and host interactions through global metagenomics.</title>
        <authorList>
            <person name="Schulz F."/>
            <person name="Roux S."/>
            <person name="Paez-Espino D."/>
            <person name="Jungbluth S."/>
            <person name="Walsh D.A."/>
            <person name="Denef V.J."/>
            <person name="McMahon K.D."/>
            <person name="Konstantinidis K.T."/>
            <person name="Eloe-Fadrosh E.A."/>
            <person name="Kyrpides N.C."/>
            <person name="Woyke T."/>
        </authorList>
    </citation>
    <scope>NUCLEOTIDE SEQUENCE</scope>
    <source>
        <strain evidence="1">GVMAG-S-ERX555961-36</strain>
    </source>
</reference>
<organism evidence="1">
    <name type="scientific">viral metagenome</name>
    <dbReference type="NCBI Taxonomy" id="1070528"/>
    <lineage>
        <taxon>unclassified sequences</taxon>
        <taxon>metagenomes</taxon>
        <taxon>organismal metagenomes</taxon>
    </lineage>
</organism>
<name>A0A6C0AW12_9ZZZZ</name>
<dbReference type="Gene3D" id="3.40.50.150">
    <property type="entry name" value="Vaccinia Virus protein VP39"/>
    <property type="match status" value="1"/>
</dbReference>
<dbReference type="CDD" id="cd02440">
    <property type="entry name" value="AdoMet_MTases"/>
    <property type="match status" value="1"/>
</dbReference>